<accession>A0A1G2PPX6</accession>
<feature type="domain" description="GH15-like" evidence="1">
    <location>
        <begin position="19"/>
        <end position="171"/>
    </location>
</feature>
<dbReference type="Pfam" id="PF00723">
    <property type="entry name" value="Glyco_hydro_15"/>
    <property type="match status" value="1"/>
</dbReference>
<evidence type="ECO:0000259" key="1">
    <source>
        <dbReference type="Pfam" id="PF00723"/>
    </source>
</evidence>
<dbReference type="AlphaFoldDB" id="A0A1G2PPX6"/>
<dbReference type="PANTHER" id="PTHR31616">
    <property type="entry name" value="TREHALASE"/>
    <property type="match status" value="1"/>
</dbReference>
<dbReference type="GO" id="GO:0004553">
    <property type="term" value="F:hydrolase activity, hydrolyzing O-glycosyl compounds"/>
    <property type="evidence" value="ECO:0007669"/>
    <property type="project" value="TreeGrafter"/>
</dbReference>
<dbReference type="Proteomes" id="UP000176951">
    <property type="component" value="Unassembled WGS sequence"/>
</dbReference>
<dbReference type="GO" id="GO:0005975">
    <property type="term" value="P:carbohydrate metabolic process"/>
    <property type="evidence" value="ECO:0007669"/>
    <property type="project" value="InterPro"/>
</dbReference>
<dbReference type="InterPro" id="IPR011613">
    <property type="entry name" value="GH15-like"/>
</dbReference>
<protein>
    <recommendedName>
        <fullName evidence="1">GH15-like domain-containing protein</fullName>
    </recommendedName>
</protein>
<reference evidence="2 3" key="1">
    <citation type="journal article" date="2016" name="Nat. Commun.">
        <title>Thousands of microbial genomes shed light on interconnected biogeochemical processes in an aquifer system.</title>
        <authorList>
            <person name="Anantharaman K."/>
            <person name="Brown C.T."/>
            <person name="Hug L.A."/>
            <person name="Sharon I."/>
            <person name="Castelle C.J."/>
            <person name="Probst A.J."/>
            <person name="Thomas B.C."/>
            <person name="Singh A."/>
            <person name="Wilkins M.J."/>
            <person name="Karaoz U."/>
            <person name="Brodie E.L."/>
            <person name="Williams K.H."/>
            <person name="Hubbard S.S."/>
            <person name="Banfield J.F."/>
        </authorList>
    </citation>
    <scope>NUCLEOTIDE SEQUENCE [LARGE SCALE GENOMIC DNA]</scope>
</reference>
<organism evidence="2 3">
    <name type="scientific">Candidatus Terrybacteria bacterium RIFCSPLOWO2_01_FULL_40_23</name>
    <dbReference type="NCBI Taxonomy" id="1802366"/>
    <lineage>
        <taxon>Bacteria</taxon>
        <taxon>Candidatus Terryibacteriota</taxon>
    </lineage>
</organism>
<dbReference type="PANTHER" id="PTHR31616:SF9">
    <property type="entry name" value="GLUCOAMYLASE, INTRACELLULAR SPORULATION-SPECIFIC"/>
    <property type="match status" value="1"/>
</dbReference>
<evidence type="ECO:0000313" key="3">
    <source>
        <dbReference type="Proteomes" id="UP000176951"/>
    </source>
</evidence>
<comment type="caution">
    <text evidence="2">The sequence shown here is derived from an EMBL/GenBank/DDBJ whole genome shotgun (WGS) entry which is preliminary data.</text>
</comment>
<dbReference type="InterPro" id="IPR008928">
    <property type="entry name" value="6-hairpin_glycosidase_sf"/>
</dbReference>
<dbReference type="SUPFAM" id="SSF48208">
    <property type="entry name" value="Six-hairpin glycosidases"/>
    <property type="match status" value="1"/>
</dbReference>
<proteinExistence type="predicted"/>
<dbReference type="InterPro" id="IPR012341">
    <property type="entry name" value="6hp_glycosidase-like_sf"/>
</dbReference>
<name>A0A1G2PPX6_9BACT</name>
<gene>
    <name evidence="2" type="ORF">A3A97_03505</name>
</gene>
<dbReference type="Gene3D" id="1.50.10.10">
    <property type="match status" value="2"/>
</dbReference>
<dbReference type="EMBL" id="MHSW01000038">
    <property type="protein sequence ID" value="OHA50390.1"/>
    <property type="molecule type" value="Genomic_DNA"/>
</dbReference>
<evidence type="ECO:0000313" key="2">
    <source>
        <dbReference type="EMBL" id="OHA50390.1"/>
    </source>
</evidence>
<sequence>MDTIQLRKKLLSRMETLRQPNGAFIAAPTADYRACWLRDQVYTIFVYYFISDYEKLIQGMHAVFDILHTQRYKMISASPRKGAGEHIHAKYNVVDFSEITQQWGHHQLDAIGLFLHMVADLDFKHINVMRDTRDRELITLLIAYLQAVRYWENADFGMWEEDEFVHASSVGAVVSGLLYLYRQEIVYVPENLIRLGRETLHRTLPNEYVGRDADMALLSLIWPYNIVSRDIREEILSRVKGKLVQEHGLNRYWGDNYYRSDNGISAEWPMGFFWLSIIYSQMNKVEEAKQWFERGIAQITKKGDVPELYKNGHPNEHTPLAWAHAMALIALAKLKVKSEQLSFMVPNIADE</sequence>